<dbReference type="InterPro" id="IPR000711">
    <property type="entry name" value="ATPase_OSCP/dsu"/>
</dbReference>
<accession>A0A0G0K7N9</accession>
<dbReference type="Pfam" id="PF00213">
    <property type="entry name" value="OSCP"/>
    <property type="match status" value="1"/>
</dbReference>
<proteinExistence type="predicted"/>
<evidence type="ECO:0000256" key="1">
    <source>
        <dbReference type="ARBA" id="ARBA00004370"/>
    </source>
</evidence>
<keyword evidence="3" id="KW-0375">Hydrogen ion transport</keyword>
<name>A0A0G0K7N9_9BACT</name>
<dbReference type="GO" id="GO:0016020">
    <property type="term" value="C:membrane"/>
    <property type="evidence" value="ECO:0007669"/>
    <property type="project" value="UniProtKB-SubCell"/>
</dbReference>
<organism evidence="7 8">
    <name type="scientific">Candidatus Woesebacteria bacterium GW2011_GWB1_38_5b</name>
    <dbReference type="NCBI Taxonomy" id="1618569"/>
    <lineage>
        <taxon>Bacteria</taxon>
        <taxon>Candidatus Woeseibacteriota</taxon>
    </lineage>
</organism>
<dbReference type="EMBL" id="LBUZ01000023">
    <property type="protein sequence ID" value="KKQ74862.1"/>
    <property type="molecule type" value="Genomic_DNA"/>
</dbReference>
<keyword evidence="6" id="KW-0066">ATP synthesis</keyword>
<dbReference type="PRINTS" id="PR00125">
    <property type="entry name" value="ATPASEDELTA"/>
</dbReference>
<gene>
    <name evidence="7" type="ORF">US96_C0023G0006</name>
</gene>
<evidence type="ECO:0000256" key="3">
    <source>
        <dbReference type="ARBA" id="ARBA00022781"/>
    </source>
</evidence>
<sequence length="158" mass="17894">MSSNNALSQIKTKEELDSFKEGINALIAASFKVDKEKFANVLKQSFDQNQAGIIEQEIKGIDSAELVDNSLRELLKNINQIEEVKLLLAFSPKLAFIERLSFWFKNQFGQNTMLDISVDPAILGGTIVAYKGKYIDLSLAKELDEYFIKNHDKIKSKF</sequence>
<keyword evidence="5" id="KW-0472">Membrane</keyword>
<dbReference type="GO" id="GO:0046933">
    <property type="term" value="F:proton-transporting ATP synthase activity, rotational mechanism"/>
    <property type="evidence" value="ECO:0007669"/>
    <property type="project" value="InterPro"/>
</dbReference>
<protein>
    <submittedName>
        <fullName evidence="7">Uncharacterized protein</fullName>
    </submittedName>
</protein>
<reference evidence="7 8" key="1">
    <citation type="journal article" date="2015" name="Nature">
        <title>rRNA introns, odd ribosomes, and small enigmatic genomes across a large radiation of phyla.</title>
        <authorList>
            <person name="Brown C.T."/>
            <person name="Hug L.A."/>
            <person name="Thomas B.C."/>
            <person name="Sharon I."/>
            <person name="Castelle C.J."/>
            <person name="Singh A."/>
            <person name="Wilkins M.J."/>
            <person name="Williams K.H."/>
            <person name="Banfield J.F."/>
        </authorList>
    </citation>
    <scope>NUCLEOTIDE SEQUENCE [LARGE SCALE GENOMIC DNA]</scope>
</reference>
<evidence type="ECO:0000256" key="6">
    <source>
        <dbReference type="ARBA" id="ARBA00023310"/>
    </source>
</evidence>
<dbReference type="Proteomes" id="UP000034181">
    <property type="component" value="Unassembled WGS sequence"/>
</dbReference>
<keyword evidence="2" id="KW-0813">Transport</keyword>
<evidence type="ECO:0000313" key="7">
    <source>
        <dbReference type="EMBL" id="KKQ74862.1"/>
    </source>
</evidence>
<evidence type="ECO:0000313" key="8">
    <source>
        <dbReference type="Proteomes" id="UP000034181"/>
    </source>
</evidence>
<evidence type="ECO:0000256" key="2">
    <source>
        <dbReference type="ARBA" id="ARBA00022448"/>
    </source>
</evidence>
<dbReference type="AlphaFoldDB" id="A0A0G0K7N9"/>
<evidence type="ECO:0000256" key="5">
    <source>
        <dbReference type="ARBA" id="ARBA00023136"/>
    </source>
</evidence>
<comment type="caution">
    <text evidence="7">The sequence shown here is derived from an EMBL/GenBank/DDBJ whole genome shotgun (WGS) entry which is preliminary data.</text>
</comment>
<comment type="subcellular location">
    <subcellularLocation>
        <location evidence="1">Membrane</location>
    </subcellularLocation>
</comment>
<keyword evidence="4" id="KW-0406">Ion transport</keyword>
<evidence type="ECO:0000256" key="4">
    <source>
        <dbReference type="ARBA" id="ARBA00023065"/>
    </source>
</evidence>